<protein>
    <submittedName>
        <fullName evidence="1">Uncharacterized protein</fullName>
    </submittedName>
</protein>
<dbReference type="AlphaFoldDB" id="A0A699JP90"/>
<comment type="caution">
    <text evidence="1">The sequence shown here is derived from an EMBL/GenBank/DDBJ whole genome shotgun (WGS) entry which is preliminary data.</text>
</comment>
<accession>A0A699JP90</accession>
<gene>
    <name evidence="1" type="ORF">Tci_618201</name>
</gene>
<sequence length="108" mass="12064">ARVRVFCWGEVGKIMGVVGCGGEAAGKGKNGAVRGVFLALLIETAFDSFGFRHASRFLSRRIDSSTKEASLDEILAHRLYAKEQAQFKREQRIARERVVEQEAKCRFS</sequence>
<feature type="non-terminal residue" evidence="1">
    <location>
        <position position="1"/>
    </location>
</feature>
<name>A0A699JP90_TANCI</name>
<dbReference type="EMBL" id="BKCJ010428332">
    <property type="protein sequence ID" value="GFA46229.1"/>
    <property type="molecule type" value="Genomic_DNA"/>
</dbReference>
<proteinExistence type="predicted"/>
<evidence type="ECO:0000313" key="1">
    <source>
        <dbReference type="EMBL" id="GFA46229.1"/>
    </source>
</evidence>
<organism evidence="1">
    <name type="scientific">Tanacetum cinerariifolium</name>
    <name type="common">Dalmatian daisy</name>
    <name type="synonym">Chrysanthemum cinerariifolium</name>
    <dbReference type="NCBI Taxonomy" id="118510"/>
    <lineage>
        <taxon>Eukaryota</taxon>
        <taxon>Viridiplantae</taxon>
        <taxon>Streptophyta</taxon>
        <taxon>Embryophyta</taxon>
        <taxon>Tracheophyta</taxon>
        <taxon>Spermatophyta</taxon>
        <taxon>Magnoliopsida</taxon>
        <taxon>eudicotyledons</taxon>
        <taxon>Gunneridae</taxon>
        <taxon>Pentapetalae</taxon>
        <taxon>asterids</taxon>
        <taxon>campanulids</taxon>
        <taxon>Asterales</taxon>
        <taxon>Asteraceae</taxon>
        <taxon>Asteroideae</taxon>
        <taxon>Anthemideae</taxon>
        <taxon>Anthemidinae</taxon>
        <taxon>Tanacetum</taxon>
    </lineage>
</organism>
<reference evidence="1" key="1">
    <citation type="journal article" date="2019" name="Sci. Rep.">
        <title>Draft genome of Tanacetum cinerariifolium, the natural source of mosquito coil.</title>
        <authorList>
            <person name="Yamashiro T."/>
            <person name="Shiraishi A."/>
            <person name="Satake H."/>
            <person name="Nakayama K."/>
        </authorList>
    </citation>
    <scope>NUCLEOTIDE SEQUENCE</scope>
</reference>